<dbReference type="EMBL" id="AP024484">
    <property type="protein sequence ID" value="BCS86168.1"/>
    <property type="molecule type" value="Genomic_DNA"/>
</dbReference>
<evidence type="ECO:0000313" key="2">
    <source>
        <dbReference type="Proteomes" id="UP001319045"/>
    </source>
</evidence>
<name>A0ABM7P0A0_9BACT</name>
<evidence type="ECO:0000313" key="1">
    <source>
        <dbReference type="EMBL" id="BCS86168.1"/>
    </source>
</evidence>
<reference evidence="1 2" key="1">
    <citation type="journal article" date="2022" name="Int. J. Syst. Evol. Microbiol.">
        <title>Prevotella herbatica sp. nov., a plant polysaccharide-decomposing anaerobic bacterium isolated from a methanogenic reactor.</title>
        <authorList>
            <person name="Uek A."/>
            <person name="Tonouchi A."/>
            <person name="Kaku N."/>
            <person name="Ueki K."/>
        </authorList>
    </citation>
    <scope>NUCLEOTIDE SEQUENCE [LARGE SCALE GENOMIC DNA]</scope>
    <source>
        <strain evidence="1 2">WR041</strain>
    </source>
</reference>
<proteinExistence type="predicted"/>
<accession>A0ABM7P0A0</accession>
<organism evidence="1 2">
    <name type="scientific">Prevotella herbatica</name>
    <dbReference type="NCBI Taxonomy" id="2801997"/>
    <lineage>
        <taxon>Bacteria</taxon>
        <taxon>Pseudomonadati</taxon>
        <taxon>Bacteroidota</taxon>
        <taxon>Bacteroidia</taxon>
        <taxon>Bacteroidales</taxon>
        <taxon>Prevotellaceae</taxon>
        <taxon>Prevotella</taxon>
    </lineage>
</organism>
<dbReference type="Proteomes" id="UP001319045">
    <property type="component" value="Chromosome"/>
</dbReference>
<gene>
    <name evidence="1" type="ORF">prwr041_20610</name>
</gene>
<keyword evidence="2" id="KW-1185">Reference proteome</keyword>
<protein>
    <submittedName>
        <fullName evidence="1">Uncharacterized protein</fullName>
    </submittedName>
</protein>
<sequence length="51" mass="5689">MKKNYIKPKIKNIRIIENSLLMSSSINPSKQDVINFTPDIIPDAEDGAEAS</sequence>
<dbReference type="RefSeq" id="WP_207153749.1">
    <property type="nucleotide sequence ID" value="NZ_AP024484.1"/>
</dbReference>